<evidence type="ECO:0000313" key="2">
    <source>
        <dbReference type="EMBL" id="MBK9796210.1"/>
    </source>
</evidence>
<comment type="caution">
    <text evidence="2">The sequence shown here is derived from an EMBL/GenBank/DDBJ whole genome shotgun (WGS) entry which is preliminary data.</text>
</comment>
<dbReference type="InterPro" id="IPR024775">
    <property type="entry name" value="DinB-like"/>
</dbReference>
<accession>A0A9D7SF25</accession>
<evidence type="ECO:0000259" key="1">
    <source>
        <dbReference type="Pfam" id="PF12867"/>
    </source>
</evidence>
<dbReference type="AlphaFoldDB" id="A0A9D7SF25"/>
<dbReference type="Pfam" id="PF12867">
    <property type="entry name" value="DinB_2"/>
    <property type="match status" value="1"/>
</dbReference>
<gene>
    <name evidence="2" type="ORF">IPP58_06900</name>
</gene>
<name>A0A9D7SF25_9BACT</name>
<reference evidence="2" key="1">
    <citation type="submission" date="2020-10" db="EMBL/GenBank/DDBJ databases">
        <title>Connecting structure to function with the recovery of over 1000 high-quality activated sludge metagenome-assembled genomes encoding full-length rRNA genes using long-read sequencing.</title>
        <authorList>
            <person name="Singleton C.M."/>
            <person name="Petriglieri F."/>
            <person name="Kristensen J.M."/>
            <person name="Kirkegaard R.H."/>
            <person name="Michaelsen T.Y."/>
            <person name="Andersen M.H."/>
            <person name="Karst S.M."/>
            <person name="Dueholm M.S."/>
            <person name="Nielsen P.H."/>
            <person name="Albertsen M."/>
        </authorList>
    </citation>
    <scope>NUCLEOTIDE SEQUENCE</scope>
    <source>
        <strain evidence="2">Skiv_18-Q3-R9-52_MAXAC.067</strain>
    </source>
</reference>
<dbReference type="EMBL" id="JADKIO010000005">
    <property type="protein sequence ID" value="MBK9796210.1"/>
    <property type="molecule type" value="Genomic_DNA"/>
</dbReference>
<dbReference type="InterPro" id="IPR034660">
    <property type="entry name" value="DinB/YfiT-like"/>
</dbReference>
<evidence type="ECO:0000313" key="3">
    <source>
        <dbReference type="Proteomes" id="UP000886657"/>
    </source>
</evidence>
<organism evidence="2 3">
    <name type="scientific">Candidatus Geothrix skivensis</name>
    <dbReference type="NCBI Taxonomy" id="2954439"/>
    <lineage>
        <taxon>Bacteria</taxon>
        <taxon>Pseudomonadati</taxon>
        <taxon>Acidobacteriota</taxon>
        <taxon>Holophagae</taxon>
        <taxon>Holophagales</taxon>
        <taxon>Holophagaceae</taxon>
        <taxon>Geothrix</taxon>
    </lineage>
</organism>
<feature type="domain" description="DinB-like" evidence="1">
    <location>
        <begin position="38"/>
        <end position="166"/>
    </location>
</feature>
<proteinExistence type="predicted"/>
<sequence>MGLIRPLPGEFSEGMASYIALAPEGDVLALLKAQAGEIGALFGGLSEAQAAHRYAAGKWSLKDLLQHLSDAERIFAYRCLRIGRGDATPLPGWEEDDYARAAGADEHPIADLLADFQATRRASLELFRSLPAAAWEEKGTSNGRTLSARAIPYVCLGHAAHHLAVIRERYLPGLK</sequence>
<dbReference type="SUPFAM" id="SSF109854">
    <property type="entry name" value="DinB/YfiT-like putative metalloenzymes"/>
    <property type="match status" value="1"/>
</dbReference>
<dbReference type="Gene3D" id="1.20.120.450">
    <property type="entry name" value="dinb family like domain"/>
    <property type="match status" value="1"/>
</dbReference>
<protein>
    <submittedName>
        <fullName evidence="2">DinB family protein</fullName>
    </submittedName>
</protein>
<dbReference type="Proteomes" id="UP000886657">
    <property type="component" value="Unassembled WGS sequence"/>
</dbReference>